<reference evidence="2 3" key="1">
    <citation type="submission" date="2020-08" db="EMBL/GenBank/DDBJ databases">
        <title>A Genomic Blueprint of the Chicken Gut Microbiome.</title>
        <authorList>
            <person name="Gilroy R."/>
            <person name="Ravi A."/>
            <person name="Getino M."/>
            <person name="Pursley I."/>
            <person name="Horton D.L."/>
            <person name="Alikhan N.-F."/>
            <person name="Baker D."/>
            <person name="Gharbi K."/>
            <person name="Hall N."/>
            <person name="Watson M."/>
            <person name="Adriaenssens E.M."/>
            <person name="Foster-Nyarko E."/>
            <person name="Jarju S."/>
            <person name="Secka A."/>
            <person name="Antonio M."/>
            <person name="Oren A."/>
            <person name="Chaudhuri R."/>
            <person name="La Ragione R.M."/>
            <person name="Hildebrand F."/>
            <person name="Pallen M.J."/>
        </authorList>
    </citation>
    <scope>NUCLEOTIDE SEQUENCE [LARGE SCALE GENOMIC DNA]</scope>
    <source>
        <strain evidence="2 3">Sa1BUA13</strain>
    </source>
</reference>
<accession>A0ABR8W906</accession>
<keyword evidence="1" id="KW-1133">Transmembrane helix</keyword>
<comment type="caution">
    <text evidence="2">The sequence shown here is derived from an EMBL/GenBank/DDBJ whole genome shotgun (WGS) entry which is preliminary data.</text>
</comment>
<dbReference type="NCBIfam" id="TIGR04383">
    <property type="entry name" value="acidic_w_LPXTA"/>
    <property type="match status" value="2"/>
</dbReference>
<keyword evidence="3" id="KW-1185">Reference proteome</keyword>
<evidence type="ECO:0000313" key="2">
    <source>
        <dbReference type="EMBL" id="MBD8013505.1"/>
    </source>
</evidence>
<dbReference type="RefSeq" id="WP_191713750.1">
    <property type="nucleotide sequence ID" value="NZ_JACSPU010000001.1"/>
</dbReference>
<keyword evidence="1" id="KW-0812">Transmembrane</keyword>
<proteinExistence type="predicted"/>
<gene>
    <name evidence="2" type="ORF">H9630_01650</name>
</gene>
<sequence length="395" mass="44741">MKRLAVFLVVLGFLFSSMPLSVFAIKADDTKFDQFLIEINWEKKAYLEYLEGKGWSLDEYDTVDELGTPMTEQGIQALLSKLELTRTELNEVLYEFGDIEYGEDVLDGTLLIFIEDLEYYVEFYLEDNLGTPITPTNLQELMTEHGFTSEKALEDYLEGYSDSIENYEFIEDLEESLFYYQELDEYDLELDGLFTELGLTEEELERLIAHLETLDYQNPAFEEKLTQLSDRMMAIGEFETADELTAEQIAELMDIYNDLIELFELKTAYFFVKDGQKTSVSLSTLMTLESTEGADLLIEIYNLKDVFLADILLTAEMFGSEIIVETGTELGIVETIISTPPAVQKPAVVAPTTTQTVKGGKLPATSTDFAVNALVGLALIFAGIVLFRRFRTEGV</sequence>
<dbReference type="Proteomes" id="UP000658980">
    <property type="component" value="Unassembled WGS sequence"/>
</dbReference>
<dbReference type="InterPro" id="IPR030832">
    <property type="entry name" value="Acidic_LPXTA"/>
</dbReference>
<feature type="transmembrane region" description="Helical" evidence="1">
    <location>
        <begin position="369"/>
        <end position="387"/>
    </location>
</feature>
<protein>
    <submittedName>
        <fullName evidence="2">Processed acidic surface protein</fullName>
    </submittedName>
</protein>
<dbReference type="EMBL" id="JACSPU010000001">
    <property type="protein sequence ID" value="MBD8013505.1"/>
    <property type="molecule type" value="Genomic_DNA"/>
</dbReference>
<name>A0ABR8W906_9BACL</name>
<evidence type="ECO:0000313" key="3">
    <source>
        <dbReference type="Proteomes" id="UP000658980"/>
    </source>
</evidence>
<organism evidence="2 3">
    <name type="scientific">Planococcus wigleyi</name>
    <dbReference type="NCBI Taxonomy" id="2762216"/>
    <lineage>
        <taxon>Bacteria</taxon>
        <taxon>Bacillati</taxon>
        <taxon>Bacillota</taxon>
        <taxon>Bacilli</taxon>
        <taxon>Bacillales</taxon>
        <taxon>Caryophanaceae</taxon>
        <taxon>Planococcus</taxon>
    </lineage>
</organism>
<evidence type="ECO:0000256" key="1">
    <source>
        <dbReference type="SAM" id="Phobius"/>
    </source>
</evidence>
<keyword evidence="1" id="KW-0472">Membrane</keyword>